<evidence type="ECO:0000313" key="2">
    <source>
        <dbReference type="Proteomes" id="UP000326396"/>
    </source>
</evidence>
<organism evidence="1 2">
    <name type="scientific">Mikania micrantha</name>
    <name type="common">bitter vine</name>
    <dbReference type="NCBI Taxonomy" id="192012"/>
    <lineage>
        <taxon>Eukaryota</taxon>
        <taxon>Viridiplantae</taxon>
        <taxon>Streptophyta</taxon>
        <taxon>Embryophyta</taxon>
        <taxon>Tracheophyta</taxon>
        <taxon>Spermatophyta</taxon>
        <taxon>Magnoliopsida</taxon>
        <taxon>eudicotyledons</taxon>
        <taxon>Gunneridae</taxon>
        <taxon>Pentapetalae</taxon>
        <taxon>asterids</taxon>
        <taxon>campanulids</taxon>
        <taxon>Asterales</taxon>
        <taxon>Asteraceae</taxon>
        <taxon>Asteroideae</taxon>
        <taxon>Heliantheae alliance</taxon>
        <taxon>Eupatorieae</taxon>
        <taxon>Mikania</taxon>
    </lineage>
</organism>
<proteinExistence type="predicted"/>
<protein>
    <submittedName>
        <fullName evidence="1">Uncharacterized protein</fullName>
    </submittedName>
</protein>
<dbReference type="EMBL" id="SZYD01000012">
    <property type="protein sequence ID" value="KAD4585397.1"/>
    <property type="molecule type" value="Genomic_DNA"/>
</dbReference>
<dbReference type="Proteomes" id="UP000326396">
    <property type="component" value="Linkage Group LG2"/>
</dbReference>
<sequence length="149" mass="16919">MVLKQFPDSQDTFTVNHPHLIISTSVPIISIPATLIHNYDHYSLTMDQNLLNLHTIADSTTSGDFPISTGQETRLPSLIQQLKMFSSTVQEKAKWNFKKLKGFVGLPIDLTVVIDGVNFHLHKSYSWMIDTQPVEYSGYMEYLTIAFTL</sequence>
<dbReference type="AlphaFoldDB" id="A0A5N6NDR5"/>
<gene>
    <name evidence="1" type="ORF">E3N88_22998</name>
</gene>
<keyword evidence="2" id="KW-1185">Reference proteome</keyword>
<evidence type="ECO:0000313" key="1">
    <source>
        <dbReference type="EMBL" id="KAD4585397.1"/>
    </source>
</evidence>
<comment type="caution">
    <text evidence="1">The sequence shown here is derived from an EMBL/GenBank/DDBJ whole genome shotgun (WGS) entry which is preliminary data.</text>
</comment>
<accession>A0A5N6NDR5</accession>
<name>A0A5N6NDR5_9ASTR</name>
<reference evidence="1 2" key="1">
    <citation type="submission" date="2019-05" db="EMBL/GenBank/DDBJ databases">
        <title>Mikania micrantha, genome provides insights into the molecular mechanism of rapid growth.</title>
        <authorList>
            <person name="Liu B."/>
        </authorList>
    </citation>
    <scope>NUCLEOTIDE SEQUENCE [LARGE SCALE GENOMIC DNA]</scope>
    <source>
        <strain evidence="1">NLD-2019</strain>
        <tissue evidence="1">Leaf</tissue>
    </source>
</reference>